<accession>A0AAV4NYV2</accession>
<name>A0AAV4NYV2_CAEEX</name>
<dbReference type="AlphaFoldDB" id="A0AAV4NYV2"/>
<protein>
    <submittedName>
        <fullName evidence="2">Uncharacterized protein</fullName>
    </submittedName>
</protein>
<comment type="caution">
    <text evidence="2">The sequence shown here is derived from an EMBL/GenBank/DDBJ whole genome shotgun (WGS) entry which is preliminary data.</text>
</comment>
<evidence type="ECO:0000256" key="1">
    <source>
        <dbReference type="SAM" id="MobiDB-lite"/>
    </source>
</evidence>
<feature type="non-terminal residue" evidence="2">
    <location>
        <position position="1"/>
    </location>
</feature>
<keyword evidence="3" id="KW-1185">Reference proteome</keyword>
<organism evidence="2 3">
    <name type="scientific">Caerostris extrusa</name>
    <name type="common">Bark spider</name>
    <name type="synonym">Caerostris bankana</name>
    <dbReference type="NCBI Taxonomy" id="172846"/>
    <lineage>
        <taxon>Eukaryota</taxon>
        <taxon>Metazoa</taxon>
        <taxon>Ecdysozoa</taxon>
        <taxon>Arthropoda</taxon>
        <taxon>Chelicerata</taxon>
        <taxon>Arachnida</taxon>
        <taxon>Araneae</taxon>
        <taxon>Araneomorphae</taxon>
        <taxon>Entelegynae</taxon>
        <taxon>Araneoidea</taxon>
        <taxon>Araneidae</taxon>
        <taxon>Caerostris</taxon>
    </lineage>
</organism>
<sequence>VLLASSMERKKISQFIMSPHPFPASSPWYLEESCQGSNYHHTSFFSLQNESGKSNQNFKCGGERRRVGERKNARSR</sequence>
<evidence type="ECO:0000313" key="2">
    <source>
        <dbReference type="EMBL" id="GIX89136.1"/>
    </source>
</evidence>
<dbReference type="Proteomes" id="UP001054945">
    <property type="component" value="Unassembled WGS sequence"/>
</dbReference>
<feature type="region of interest" description="Disordered" evidence="1">
    <location>
        <begin position="50"/>
        <end position="76"/>
    </location>
</feature>
<reference evidence="2 3" key="1">
    <citation type="submission" date="2021-06" db="EMBL/GenBank/DDBJ databases">
        <title>Caerostris extrusa draft genome.</title>
        <authorList>
            <person name="Kono N."/>
            <person name="Arakawa K."/>
        </authorList>
    </citation>
    <scope>NUCLEOTIDE SEQUENCE [LARGE SCALE GENOMIC DNA]</scope>
</reference>
<feature type="compositionally biased region" description="Basic and acidic residues" evidence="1">
    <location>
        <begin position="61"/>
        <end position="76"/>
    </location>
</feature>
<evidence type="ECO:0000313" key="3">
    <source>
        <dbReference type="Proteomes" id="UP001054945"/>
    </source>
</evidence>
<gene>
    <name evidence="2" type="ORF">CEXT_328521</name>
</gene>
<dbReference type="EMBL" id="BPLR01003829">
    <property type="protein sequence ID" value="GIX89136.1"/>
    <property type="molecule type" value="Genomic_DNA"/>
</dbReference>
<proteinExistence type="predicted"/>